<comment type="caution">
    <text evidence="15">The sequence shown here is derived from an EMBL/GenBank/DDBJ whole genome shotgun (WGS) entry which is preliminary data.</text>
</comment>
<accession>A0A8J5Z5R3</accession>
<evidence type="ECO:0000256" key="9">
    <source>
        <dbReference type="ARBA" id="ARBA00023180"/>
    </source>
</evidence>
<keyword evidence="14" id="KW-0812">Transmembrane</keyword>
<feature type="transmembrane region" description="Helical" evidence="14">
    <location>
        <begin position="528"/>
        <end position="550"/>
    </location>
</feature>
<dbReference type="CDD" id="cd23767">
    <property type="entry name" value="IQCD"/>
    <property type="match status" value="1"/>
</dbReference>
<evidence type="ECO:0000256" key="11">
    <source>
        <dbReference type="ARBA" id="ARBA00024341"/>
    </source>
</evidence>
<feature type="compositionally biased region" description="Basic and acidic residues" evidence="13">
    <location>
        <begin position="384"/>
        <end position="395"/>
    </location>
</feature>
<dbReference type="SMART" id="SM00015">
    <property type="entry name" value="IQ"/>
    <property type="match status" value="2"/>
</dbReference>
<comment type="similarity">
    <text evidence="11">Belongs to the IQD family.</text>
</comment>
<dbReference type="Gene3D" id="1.20.5.190">
    <property type="match status" value="1"/>
</dbReference>
<evidence type="ECO:0000256" key="10">
    <source>
        <dbReference type="ARBA" id="ARBA00023212"/>
    </source>
</evidence>
<evidence type="ECO:0000256" key="14">
    <source>
        <dbReference type="SAM" id="Phobius"/>
    </source>
</evidence>
<evidence type="ECO:0000256" key="12">
    <source>
        <dbReference type="ARBA" id="ARBA00024378"/>
    </source>
</evidence>
<reference evidence="15 16" key="1">
    <citation type="journal article" date="2021" name="bioRxiv">
        <title>The Gossypium anomalum genome as a resource for cotton improvement and evolutionary analysis of hybrid incompatibility.</title>
        <authorList>
            <person name="Grover C.E."/>
            <person name="Yuan D."/>
            <person name="Arick M.A."/>
            <person name="Miller E.R."/>
            <person name="Hu G."/>
            <person name="Peterson D.G."/>
            <person name="Wendel J.F."/>
            <person name="Udall J.A."/>
        </authorList>
    </citation>
    <scope>NUCLEOTIDE SEQUENCE [LARGE SCALE GENOMIC DNA]</scope>
    <source>
        <strain evidence="15">JFW-Udall</strain>
        <tissue evidence="15">Leaf</tissue>
    </source>
</reference>
<evidence type="ECO:0000256" key="3">
    <source>
        <dbReference type="ARBA" id="ARBA00022490"/>
    </source>
</evidence>
<keyword evidence="4" id="KW-0328">Glycosyltransferase</keyword>
<dbReference type="InterPro" id="IPR000048">
    <property type="entry name" value="IQ_motif_EF-hand-BS"/>
</dbReference>
<evidence type="ECO:0000256" key="1">
    <source>
        <dbReference type="ARBA" id="ARBA00004245"/>
    </source>
</evidence>
<dbReference type="InterPro" id="IPR003406">
    <property type="entry name" value="Glyco_trans_14"/>
</dbReference>
<name>A0A8J5Z5R3_9ROSI</name>
<dbReference type="PANTHER" id="PTHR31042:SF140">
    <property type="entry name" value="CORE-2_I-BRANCHING BETA-1,6-N-ACETYLGLUCOSAMINYLTRANSFERASE FAMILY PROTEIN"/>
    <property type="match status" value="1"/>
</dbReference>
<keyword evidence="10" id="KW-0206">Cytoskeleton</keyword>
<evidence type="ECO:0000256" key="7">
    <source>
        <dbReference type="ARBA" id="ARBA00022860"/>
    </source>
</evidence>
<sequence length="883" mass="99365">MGVSGKWIKALVGLKKSEKSQSSEKVENACDMYIMARVPPQNAEVLSNRATGSKFRHRRKHSVEFDTNELQEELDENAASLAENATRATIDAAGSPSDALEVHDAPLNEHAREEWAATRIQTAFRGFLARRALRALKGLVRLQALVRGHAVRKQAAITLRCMQALVRVQARVRARRVRLALENQTAQQKLQQQLANEAHVKEIEEGWCDSIGSVEEIQAKLLKRQEAAAKRERAMAYALAHQWQAGSRQQSVPAGFEPDKSSWGWNWLERWMAVRPWENRFLDINLRDGVKIREDSPAEGKNGASSQIKPAIRKPAASSLHANLSNKKTGPSHFDGSDSPPGKSACVLEAVNAPSSKPKSKPNHEDSVEEAGSRPVISSRSHSNPKERLTQSDKQAKRRLSMPNTGGGIVSQTTKLSKTAAKPNPGPHKPIRDRSKLNGRDSNPTKAVAQAVDLIGFPVVGVVLLCGIFKETDSVACYENNIAYRKLQALNIFSSSSHLFTIPLSLRSCIRHPPFPPNSSRFHLCSMYSTPFILSFSLLLSLPILFFFLAPTFHPHPLPPISVPDELDDLRLFHRATTPSLSSSHLSSSSSPKIAFLFLTNSDLHFLPLWNRFFRTAKTSRYNIYVHADPTVNITRPTKSVFVDRFIPNAKRTFRASATLVSATRRLLATAILDDPANAYFAVLSQYCIPLHSFNYIYRSLFASKTFDLTSNSSDLTQYGVRVKYKSFIEIISKEPRLWKRYVARGRFVMMPEVPFEDFRVGSQFFVLTRKHALLVVKDRTLWRKFKLPCYRASECYPEEHYFPTLLSMQDPDAVTRYTLTRVNWTGTVAGHPYMYKPKEVSAKLIYELRKSNYSSSYLFARKFSPDCLKPLMGIADSVILRD</sequence>
<evidence type="ECO:0000256" key="5">
    <source>
        <dbReference type="ARBA" id="ARBA00022679"/>
    </source>
</evidence>
<evidence type="ECO:0000256" key="6">
    <source>
        <dbReference type="ARBA" id="ARBA00022737"/>
    </source>
</evidence>
<keyword evidence="16" id="KW-1185">Reference proteome</keyword>
<proteinExistence type="inferred from homology"/>
<dbReference type="PANTHER" id="PTHR31042">
    <property type="entry name" value="CORE-2/I-BRANCHING BETA-1,6-N-ACETYLGLUCOSAMINYLTRANSFERASE FAMILY PROTEIN-RELATED"/>
    <property type="match status" value="1"/>
</dbReference>
<evidence type="ECO:0000313" key="16">
    <source>
        <dbReference type="Proteomes" id="UP000701853"/>
    </source>
</evidence>
<dbReference type="GO" id="GO:0005516">
    <property type="term" value="F:calmodulin binding"/>
    <property type="evidence" value="ECO:0007669"/>
    <property type="project" value="UniProtKB-KW"/>
</dbReference>
<dbReference type="AlphaFoldDB" id="A0A8J5Z5R3"/>
<dbReference type="FunFam" id="1.20.5.190:FF:000062">
    <property type="entry name" value="IQ-domain 11"/>
    <property type="match status" value="1"/>
</dbReference>
<organism evidence="15 16">
    <name type="scientific">Gossypium anomalum</name>
    <dbReference type="NCBI Taxonomy" id="47600"/>
    <lineage>
        <taxon>Eukaryota</taxon>
        <taxon>Viridiplantae</taxon>
        <taxon>Streptophyta</taxon>
        <taxon>Embryophyta</taxon>
        <taxon>Tracheophyta</taxon>
        <taxon>Spermatophyta</taxon>
        <taxon>Magnoliopsida</taxon>
        <taxon>eudicotyledons</taxon>
        <taxon>Gunneridae</taxon>
        <taxon>Pentapetalae</taxon>
        <taxon>rosids</taxon>
        <taxon>malvids</taxon>
        <taxon>Malvales</taxon>
        <taxon>Malvaceae</taxon>
        <taxon>Malvoideae</taxon>
        <taxon>Gossypium</taxon>
    </lineage>
</organism>
<evidence type="ECO:0000256" key="2">
    <source>
        <dbReference type="ARBA" id="ARBA00004606"/>
    </source>
</evidence>
<keyword evidence="9" id="KW-0325">Glycoprotein</keyword>
<dbReference type="GO" id="GO:0016757">
    <property type="term" value="F:glycosyltransferase activity"/>
    <property type="evidence" value="ECO:0007669"/>
    <property type="project" value="UniProtKB-KW"/>
</dbReference>
<gene>
    <name evidence="15" type="ORF">CXB51_013259</name>
</gene>
<protein>
    <recommendedName>
        <fullName evidence="17">DUF4005 domain-containing protein</fullName>
    </recommendedName>
</protein>
<keyword evidence="5" id="KW-0808">Transferase</keyword>
<keyword evidence="3" id="KW-0963">Cytoplasm</keyword>
<evidence type="ECO:0000313" key="15">
    <source>
        <dbReference type="EMBL" id="KAG8495150.1"/>
    </source>
</evidence>
<feature type="compositionally biased region" description="Basic and acidic residues" evidence="13">
    <location>
        <begin position="430"/>
        <end position="439"/>
    </location>
</feature>
<feature type="region of interest" description="Disordered" evidence="13">
    <location>
        <begin position="294"/>
        <end position="443"/>
    </location>
</feature>
<keyword evidence="14" id="KW-1133">Transmembrane helix</keyword>
<comment type="subcellular location">
    <subcellularLocation>
        <location evidence="1">Cytoplasm</location>
        <location evidence="1">Cytoskeleton</location>
    </subcellularLocation>
    <subcellularLocation>
        <location evidence="2">Membrane</location>
        <topology evidence="2">Single-pass type II membrane protein</topology>
    </subcellularLocation>
</comment>
<evidence type="ECO:0000256" key="4">
    <source>
        <dbReference type="ARBA" id="ARBA00022676"/>
    </source>
</evidence>
<dbReference type="EMBL" id="JAHUZN010000005">
    <property type="protein sequence ID" value="KAG8495150.1"/>
    <property type="molecule type" value="Genomic_DNA"/>
</dbReference>
<keyword evidence="8 14" id="KW-0472">Membrane</keyword>
<evidence type="ECO:0008006" key="17">
    <source>
        <dbReference type="Google" id="ProtNLM"/>
    </source>
</evidence>
<keyword evidence="7" id="KW-0112">Calmodulin-binding</keyword>
<evidence type="ECO:0000256" key="8">
    <source>
        <dbReference type="ARBA" id="ARBA00023136"/>
    </source>
</evidence>
<evidence type="ECO:0000256" key="13">
    <source>
        <dbReference type="SAM" id="MobiDB-lite"/>
    </source>
</evidence>
<dbReference type="GO" id="GO:0016020">
    <property type="term" value="C:membrane"/>
    <property type="evidence" value="ECO:0007669"/>
    <property type="project" value="UniProtKB-SubCell"/>
</dbReference>
<dbReference type="Pfam" id="PF02485">
    <property type="entry name" value="Branch"/>
    <property type="match status" value="1"/>
</dbReference>
<dbReference type="GO" id="GO:0005856">
    <property type="term" value="C:cytoskeleton"/>
    <property type="evidence" value="ECO:0007669"/>
    <property type="project" value="UniProtKB-SubCell"/>
</dbReference>
<keyword evidence="6" id="KW-0677">Repeat</keyword>
<dbReference type="Pfam" id="PF00612">
    <property type="entry name" value="IQ"/>
    <property type="match status" value="1"/>
</dbReference>
<dbReference type="Proteomes" id="UP000701853">
    <property type="component" value="Chromosome 5"/>
</dbReference>
<feature type="compositionally biased region" description="Polar residues" evidence="13">
    <location>
        <begin position="320"/>
        <end position="329"/>
    </location>
</feature>
<dbReference type="InterPro" id="IPR044174">
    <property type="entry name" value="BC10-like"/>
</dbReference>
<dbReference type="OrthoDB" id="191334at2759"/>
<comment type="subunit">
    <text evidence="12">Binds to multiple calmodulin (CaM) in the presence of Ca(2+) and CaM-like proteins.</text>
</comment>
<dbReference type="PROSITE" id="PS50096">
    <property type="entry name" value="IQ"/>
    <property type="match status" value="2"/>
</dbReference>